<dbReference type="InterPro" id="IPR056890">
    <property type="entry name" value="UBA_DHX29-like"/>
</dbReference>
<keyword evidence="9" id="KW-1185">Reference proteome</keyword>
<feature type="region of interest" description="Disordered" evidence="5">
    <location>
        <begin position="365"/>
        <end position="386"/>
    </location>
</feature>
<dbReference type="PANTHER" id="PTHR18934">
    <property type="entry name" value="ATP-DEPENDENT RNA HELICASE"/>
    <property type="match status" value="1"/>
</dbReference>
<dbReference type="InterPro" id="IPR014001">
    <property type="entry name" value="Helicase_ATP-bd"/>
</dbReference>
<dbReference type="Pfam" id="PF24899">
    <property type="entry name" value="UBA_DHX29"/>
    <property type="match status" value="1"/>
</dbReference>
<dbReference type="InterPro" id="IPR027417">
    <property type="entry name" value="P-loop_NTPase"/>
</dbReference>
<evidence type="ECO:0000256" key="3">
    <source>
        <dbReference type="ARBA" id="ARBA00022806"/>
    </source>
</evidence>
<keyword evidence="1" id="KW-0547">Nucleotide-binding</keyword>
<dbReference type="CDD" id="cd18791">
    <property type="entry name" value="SF2_C_RHA"/>
    <property type="match status" value="1"/>
</dbReference>
<feature type="region of interest" description="Disordered" evidence="5">
    <location>
        <begin position="41"/>
        <end position="60"/>
    </location>
</feature>
<evidence type="ECO:0000259" key="6">
    <source>
        <dbReference type="PROSITE" id="PS51192"/>
    </source>
</evidence>
<dbReference type="InterPro" id="IPR001650">
    <property type="entry name" value="Helicase_C-like"/>
</dbReference>
<dbReference type="Pfam" id="PF26026">
    <property type="entry name" value="RNA_hel_CTD"/>
    <property type="match status" value="1"/>
</dbReference>
<evidence type="ECO:0000256" key="2">
    <source>
        <dbReference type="ARBA" id="ARBA00022801"/>
    </source>
</evidence>
<keyword evidence="3" id="KW-0347">Helicase</keyword>
<dbReference type="CDD" id="cd17917">
    <property type="entry name" value="DEXHc_RHA-like"/>
    <property type="match status" value="1"/>
</dbReference>
<dbReference type="InterPro" id="IPR011545">
    <property type="entry name" value="DEAD/DEAH_box_helicase_dom"/>
</dbReference>
<comment type="caution">
    <text evidence="8">The sequence shown here is derived from an EMBL/GenBank/DDBJ whole genome shotgun (WGS) entry which is preliminary data.</text>
</comment>
<evidence type="ECO:0000256" key="4">
    <source>
        <dbReference type="ARBA" id="ARBA00022840"/>
    </source>
</evidence>
<evidence type="ECO:0000256" key="5">
    <source>
        <dbReference type="SAM" id="MobiDB-lite"/>
    </source>
</evidence>
<sequence>MAKKKTKLKPVNRGYATTSIAKTVKEEEIVEEVVVETIPQPVPEKVETEQSKKVNPEEDKLNSVENEVNLLANKLADLSKFKVDTFVKSRVLEKSKILSPPVLQLSSEIEHEAVKAIKESTEKNPWNDLNSPKNDNQSKDDVLSNLNFIYLTLLELGFKEEIVQEGMEKSKATEISKVMDWLCLHLKFEDLPMKFRDKAHFEEDFKVNVIAPVANEHRKETKDTPSEDTAKSSWEELSPEEEESVKEVEQVIATKPPNSQVDSDLKSKILNAAYFDSSDEEEEAEQDIHLKHATLKVEYLTQQQLLTKAKKAKNKEEEVVINKTLRKLKNDMEVLQGDYFFDDKKAQQAFSIAQENMWNDIKTKTKTKDSQNTSQNQALSEEDENEEVFDLFGNDETEESTGSTPVASKSYDVTTIDVGYTNWTGKSPKDLLDDICRKEDKRTHITYHRIKNVPVGNQASVDIKYNNGSSRNFQMTDISCTTFKGAENYVATVALYELSKLPLYRVLPPPFKKIWAEWDEKKETESRNINEETNRRRLIFLQTLTDEIMAMEKVTMPQRLVPTRSKNSATRSSSHGTSLSAKQLQSNFEARICKKSYNKVLENRKLLPVHMYRREILDLIENNQVVIISGDTGCGKSTQVPQFIVESLVSSGRGDKCKVFCTQPRRISAISIAQRVSYELGDSKNLLGTKDGYVGYQIRLGSKVSDANMLVFCTTGILLRRLESDRNLDGISHIVIDEVQERTLEADFLLIVLKKLLSIRPDLKVILMSATMNTPRFSQYFSNCPIIEVPGRTFPVSVKFLEDAIEETDYMLEEESEYARKIQKIRHDEGTITVAGKHGSQQTIRLQWEEEPGDILESDDLYDDLNLDSEATPYSTTTKNVLRRIDPYKINYELIILLLNRLCFEKQETEIPSGAILIFLPGMPEIRKLYDQLMADHKFSDTSQFIIWPLHSTISSDNQQAVFDVPPAPIRKIVISTNIAETGITIPDVTIVIDTGKVKAIKFDEKRRITSLQEEFVAKANARQRRGRAGRVQEGLCYHLFTRNRFENKMSDYQAPEIMRLPLEELCLRVKIYEFGDIVEFLQMAIDPPSNTAILNAVSVLEEVGALIPETNELTTLGVHLSHLPVSVHIGKMILYGAIFKCLDPILTIAASLSFKSPFNRPFDKAAEADAARESFKSDDSDFMTVYNAYCAWKNALTNKPGTIMSFCNKYFLNHQTLSMIEEMKNQFLRLLVSIGFVQLDEEKAQTLARSGYSKRVVFCQIPDSFNTYTGHVSVITAVITAGLYPNIVRYHSDTRQYTTGPNDDSVFMHPSSINYRPRGSDPIYSSNWFVYHTLMKSSKVFVWETSAVDQYSVVLFGDKLDIKHDIQLLSVNSWIHFKCFARTAVIFKWIQHQLDLILAQRIYKPNSPLSEEQEWWLQLLVKILISKEKTKK</sequence>
<dbReference type="PANTHER" id="PTHR18934:SF145">
    <property type="entry name" value="ATP-DEPENDENT RNA HELICASE DHX57-RELATED"/>
    <property type="match status" value="1"/>
</dbReference>
<keyword evidence="4" id="KW-0067">ATP-binding</keyword>
<dbReference type="SUPFAM" id="SSF52540">
    <property type="entry name" value="P-loop containing nucleoside triphosphate hydrolases"/>
    <property type="match status" value="1"/>
</dbReference>
<feature type="region of interest" description="Disordered" evidence="5">
    <location>
        <begin position="216"/>
        <end position="243"/>
    </location>
</feature>
<reference evidence="8 9" key="1">
    <citation type="submission" date="2023-04" db="EMBL/GenBank/DDBJ databases">
        <title>Genome of Basidiobolus ranarum AG-B5.</title>
        <authorList>
            <person name="Stajich J.E."/>
            <person name="Carter-House D."/>
            <person name="Gryganskyi A."/>
        </authorList>
    </citation>
    <scope>NUCLEOTIDE SEQUENCE [LARGE SCALE GENOMIC DNA]</scope>
    <source>
        <strain evidence="8 9">AG-B5</strain>
    </source>
</reference>
<dbReference type="InterPro" id="IPR059023">
    <property type="entry name" value="RNA_hel_CTD"/>
</dbReference>
<dbReference type="InterPro" id="IPR007502">
    <property type="entry name" value="Helicase-assoc_dom"/>
</dbReference>
<dbReference type="EMBL" id="JASJQH010006931">
    <property type="protein sequence ID" value="KAK9723067.1"/>
    <property type="molecule type" value="Genomic_DNA"/>
</dbReference>
<name>A0ABR2W963_9FUNG</name>
<feature type="compositionally biased region" description="Basic and acidic residues" evidence="5">
    <location>
        <begin position="216"/>
        <end position="234"/>
    </location>
</feature>
<dbReference type="Gene3D" id="3.40.50.300">
    <property type="entry name" value="P-loop containing nucleotide triphosphate hydrolases"/>
    <property type="match status" value="2"/>
</dbReference>
<keyword evidence="2" id="KW-0378">Hydrolase</keyword>
<feature type="compositionally biased region" description="Basic and acidic residues" evidence="5">
    <location>
        <begin position="44"/>
        <end position="60"/>
    </location>
</feature>
<dbReference type="InterPro" id="IPR011709">
    <property type="entry name" value="DEAD-box_helicase_OB_fold"/>
</dbReference>
<protein>
    <submittedName>
        <fullName evidence="8">Uncharacterized protein</fullName>
    </submittedName>
</protein>
<feature type="compositionally biased region" description="Polar residues" evidence="5">
    <location>
        <begin position="564"/>
        <end position="580"/>
    </location>
</feature>
<dbReference type="SMART" id="SM00487">
    <property type="entry name" value="DEXDc"/>
    <property type="match status" value="1"/>
</dbReference>
<accession>A0ABR2W963</accession>
<evidence type="ECO:0000313" key="9">
    <source>
        <dbReference type="Proteomes" id="UP001479436"/>
    </source>
</evidence>
<evidence type="ECO:0000313" key="8">
    <source>
        <dbReference type="EMBL" id="KAK9723067.1"/>
    </source>
</evidence>
<feature type="region of interest" description="Disordered" evidence="5">
    <location>
        <begin position="559"/>
        <end position="580"/>
    </location>
</feature>
<proteinExistence type="predicted"/>
<dbReference type="Pfam" id="PF21010">
    <property type="entry name" value="HA2_C"/>
    <property type="match status" value="1"/>
</dbReference>
<evidence type="ECO:0000259" key="7">
    <source>
        <dbReference type="PROSITE" id="PS51194"/>
    </source>
</evidence>
<feature type="compositionally biased region" description="Polar residues" evidence="5">
    <location>
        <begin position="370"/>
        <end position="379"/>
    </location>
</feature>
<dbReference type="Pfam" id="PF00270">
    <property type="entry name" value="DEAD"/>
    <property type="match status" value="1"/>
</dbReference>
<dbReference type="Gene3D" id="1.20.120.1080">
    <property type="match status" value="1"/>
</dbReference>
<dbReference type="SMART" id="SM00847">
    <property type="entry name" value="HA2"/>
    <property type="match status" value="1"/>
</dbReference>
<dbReference type="Proteomes" id="UP001479436">
    <property type="component" value="Unassembled WGS sequence"/>
</dbReference>
<dbReference type="Pfam" id="PF00271">
    <property type="entry name" value="Helicase_C"/>
    <property type="match status" value="1"/>
</dbReference>
<feature type="domain" description="Helicase C-terminal" evidence="7">
    <location>
        <begin position="897"/>
        <end position="1074"/>
    </location>
</feature>
<dbReference type="PROSITE" id="PS51192">
    <property type="entry name" value="HELICASE_ATP_BIND_1"/>
    <property type="match status" value="1"/>
</dbReference>
<organism evidence="8 9">
    <name type="scientific">Basidiobolus ranarum</name>
    <dbReference type="NCBI Taxonomy" id="34480"/>
    <lineage>
        <taxon>Eukaryota</taxon>
        <taxon>Fungi</taxon>
        <taxon>Fungi incertae sedis</taxon>
        <taxon>Zoopagomycota</taxon>
        <taxon>Entomophthoromycotina</taxon>
        <taxon>Basidiobolomycetes</taxon>
        <taxon>Basidiobolales</taxon>
        <taxon>Basidiobolaceae</taxon>
        <taxon>Basidiobolus</taxon>
    </lineage>
</organism>
<evidence type="ECO:0000256" key="1">
    <source>
        <dbReference type="ARBA" id="ARBA00022741"/>
    </source>
</evidence>
<dbReference type="Pfam" id="PF07717">
    <property type="entry name" value="OB_NTP_bind"/>
    <property type="match status" value="1"/>
</dbReference>
<dbReference type="PROSITE" id="PS51194">
    <property type="entry name" value="HELICASE_CTER"/>
    <property type="match status" value="1"/>
</dbReference>
<feature type="domain" description="Helicase ATP-binding" evidence="6">
    <location>
        <begin position="617"/>
        <end position="790"/>
    </location>
</feature>
<gene>
    <name evidence="8" type="ORF">K7432_002175</name>
</gene>
<dbReference type="SMART" id="SM00490">
    <property type="entry name" value="HELICc"/>
    <property type="match status" value="1"/>
</dbReference>